<dbReference type="GeneID" id="8230680"/>
<evidence type="ECO:0000256" key="1">
    <source>
        <dbReference type="SAM" id="MobiDB-lite"/>
    </source>
</evidence>
<dbReference type="RefSeq" id="XP_002429970.1">
    <property type="nucleotide sequence ID" value="XM_002429925.1"/>
</dbReference>
<name>E0VV26_PEDHC</name>
<reference evidence="2" key="1">
    <citation type="submission" date="2007-04" db="EMBL/GenBank/DDBJ databases">
        <title>Annotation of Pediculus humanus corporis strain USDA.</title>
        <authorList>
            <person name="Kirkness E."/>
            <person name="Hannick L."/>
            <person name="Hass B."/>
            <person name="Bruggner R."/>
            <person name="Lawson D."/>
            <person name="Bidwell S."/>
            <person name="Joardar V."/>
            <person name="Caler E."/>
            <person name="Walenz B."/>
            <person name="Inman J."/>
            <person name="Schobel S."/>
            <person name="Galinsky K."/>
            <person name="Amedeo P."/>
            <person name="Strausberg R."/>
        </authorList>
    </citation>
    <scope>NUCLEOTIDE SEQUENCE</scope>
    <source>
        <strain evidence="2">USDA</strain>
    </source>
</reference>
<evidence type="ECO:0000313" key="4">
    <source>
        <dbReference type="Proteomes" id="UP000009046"/>
    </source>
</evidence>
<reference evidence="3" key="3">
    <citation type="submission" date="2021-02" db="UniProtKB">
        <authorList>
            <consortium name="EnsemblMetazoa"/>
        </authorList>
    </citation>
    <scope>IDENTIFICATION</scope>
    <source>
        <strain evidence="3">USDA</strain>
    </source>
</reference>
<dbReference type="KEGG" id="phu:Phum_PHUM457950"/>
<organism>
    <name type="scientific">Pediculus humanus subsp. corporis</name>
    <name type="common">Body louse</name>
    <dbReference type="NCBI Taxonomy" id="121224"/>
    <lineage>
        <taxon>Eukaryota</taxon>
        <taxon>Metazoa</taxon>
        <taxon>Ecdysozoa</taxon>
        <taxon>Arthropoda</taxon>
        <taxon>Hexapoda</taxon>
        <taxon>Insecta</taxon>
        <taxon>Pterygota</taxon>
        <taxon>Neoptera</taxon>
        <taxon>Paraneoptera</taxon>
        <taxon>Psocodea</taxon>
        <taxon>Troctomorpha</taxon>
        <taxon>Phthiraptera</taxon>
        <taxon>Anoplura</taxon>
        <taxon>Pediculidae</taxon>
        <taxon>Pediculus</taxon>
    </lineage>
</organism>
<dbReference type="InParanoid" id="E0VV26"/>
<dbReference type="EMBL" id="DS235802">
    <property type="protein sequence ID" value="EEB17232.1"/>
    <property type="molecule type" value="Genomic_DNA"/>
</dbReference>
<gene>
    <name evidence="3" type="primary">8230680</name>
    <name evidence="2" type="ORF">Phum_PHUM457950</name>
</gene>
<dbReference type="HOGENOM" id="CLU_1519667_0_0_1"/>
<dbReference type="AlphaFoldDB" id="E0VV26"/>
<dbReference type="EMBL" id="AAZO01005568">
    <property type="status" value="NOT_ANNOTATED_CDS"/>
    <property type="molecule type" value="Genomic_DNA"/>
</dbReference>
<dbReference type="CTD" id="8230680"/>
<dbReference type="Proteomes" id="UP000009046">
    <property type="component" value="Unassembled WGS sequence"/>
</dbReference>
<proteinExistence type="predicted"/>
<evidence type="ECO:0000313" key="3">
    <source>
        <dbReference type="EnsemblMetazoa" id="PHUM457950-PA"/>
    </source>
</evidence>
<sequence length="177" mass="20475">MHGSSSSFDSQKKNNKNNSKKITAFPKEIRIYGQFHKLQISKNDKTSDIDIDDSKLSKLDFGTDKNVNKKDYVIVPVNKKDSTVKFIKLPIYKLKNHPKSEKADNIRCKKTSLQDGISTTEILPSWVAKNDKFKNQQKINDKKPTCFVFRQSLAKEPIIRYHIVTLVLRLTMVLYLQ</sequence>
<reference evidence="2" key="2">
    <citation type="submission" date="2007-04" db="EMBL/GenBank/DDBJ databases">
        <title>The genome of the human body louse.</title>
        <authorList>
            <consortium name="The Human Body Louse Genome Consortium"/>
            <person name="Kirkness E."/>
            <person name="Walenz B."/>
            <person name="Hass B."/>
            <person name="Bruggner R."/>
            <person name="Strausberg R."/>
        </authorList>
    </citation>
    <scope>NUCLEOTIDE SEQUENCE</scope>
    <source>
        <strain evidence="2">USDA</strain>
    </source>
</reference>
<feature type="region of interest" description="Disordered" evidence="1">
    <location>
        <begin position="1"/>
        <end position="23"/>
    </location>
</feature>
<keyword evidence="4" id="KW-1185">Reference proteome</keyword>
<accession>E0VV26</accession>
<dbReference type="EnsemblMetazoa" id="PHUM457950-RA">
    <property type="protein sequence ID" value="PHUM457950-PA"/>
    <property type="gene ID" value="PHUM457950"/>
</dbReference>
<dbReference type="VEuPathDB" id="VectorBase:PHUM457950"/>
<protein>
    <submittedName>
        <fullName evidence="2 3">Uncharacterized protein</fullName>
    </submittedName>
</protein>
<evidence type="ECO:0000313" key="2">
    <source>
        <dbReference type="EMBL" id="EEB17232.1"/>
    </source>
</evidence>